<dbReference type="Proteomes" id="UP000006727">
    <property type="component" value="Chromosome 4"/>
</dbReference>
<evidence type="ECO:0000313" key="5">
    <source>
        <dbReference type="EnsemblPlants" id="PAC:32921510.CDS.1"/>
    </source>
</evidence>
<reference evidence="5" key="3">
    <citation type="submission" date="2020-12" db="UniProtKB">
        <authorList>
            <consortium name="EnsemblPlants"/>
        </authorList>
    </citation>
    <scope>IDENTIFICATION</scope>
</reference>
<keyword evidence="1" id="KW-0547">Nucleotide-binding</keyword>
<dbReference type="EnsemblPlants" id="Pp3c4_7480V3.2">
    <property type="protein sequence ID" value="PAC:32921511.CDS.1"/>
    <property type="gene ID" value="Pp3c4_7480"/>
</dbReference>
<feature type="region of interest" description="Disordered" evidence="3">
    <location>
        <begin position="31"/>
        <end position="55"/>
    </location>
</feature>
<dbReference type="Gene3D" id="3.30.420.40">
    <property type="match status" value="2"/>
</dbReference>
<dbReference type="eggNOG" id="KOG0101">
    <property type="taxonomic scope" value="Eukaryota"/>
</dbReference>
<feature type="compositionally biased region" description="Polar residues" evidence="3">
    <location>
        <begin position="40"/>
        <end position="53"/>
    </location>
</feature>
<sequence>MCLLCKCSQPSTSDEKDWGNGIPEIVQSTTDRAAGGPARDSQNVMKVDSSVSRTKTRPKNPIRWVVGLDFGTTYSGYAYTKVVGNDQSVYVNYEWPCDSSGRFYCKNLTGLYYQRIRGPLECMSWGHRARSDHLSDKKPGVATQDGHYLSRFKLLLKGDLNDPELRSSIPYPLTVNQVIADYLKRIGGHVLEKIKNHDGDAAFVQDSVQWCVSVPSIWDDYAKQQMKACMVDAGLVSEAAGGAEAVKVVLEPEAASFYCHEILRADSKSMSLFTKDKVLVVDIGGGTVDIVCQELLGSGENYEVRELTESSGGLCGGTFVDKAFMRLLSNKVPCLDEFLRRDCPSYKTRLLKDWEDIKCTFGEDEGTSSSKSIDLHLQLSKKWEAFEKQRGRTVDTSVVELTERDLKSIFDPVVEDILQLIDAQLRQALGVKAMFVVGGFAGSKYLMRRIRSRFAHVENIISPPNPGSAIIQGAVLLARKPEVIVERVLRKTYGTSVSLPFEPGDREDFKIFKDGKKYCRRFDKFVTKGDRIKVSHVVTKEYVPLSSDQDKILFDLYSTDQKNPRYVQDTTVTKEGQFVVTLPKFNMNNKPKFDFSLYFGGSNIELRAGIKSRTGESTSLRIPVRYQN</sequence>
<gene>
    <name evidence="5" type="primary">LOC112280782</name>
    <name evidence="4" type="ORF">PHYPA_005900</name>
</gene>
<dbReference type="PANTHER" id="PTHR14187:SF5">
    <property type="entry name" value="HEAT SHOCK 70 KDA PROTEIN 12A"/>
    <property type="match status" value="1"/>
</dbReference>
<dbReference type="GO" id="GO:0005524">
    <property type="term" value="F:ATP binding"/>
    <property type="evidence" value="ECO:0007669"/>
    <property type="project" value="UniProtKB-KW"/>
</dbReference>
<name>A9SZV1_PHYPA</name>
<dbReference type="PaxDb" id="3218-PP1S143_107V6.1"/>
<dbReference type="PANTHER" id="PTHR14187">
    <property type="entry name" value="ALPHA KINASE/ELONGATION FACTOR 2 KINASE"/>
    <property type="match status" value="1"/>
</dbReference>
<organism evidence="4">
    <name type="scientific">Physcomitrium patens</name>
    <name type="common">Spreading-leaved earth moss</name>
    <name type="synonym">Physcomitrella patens</name>
    <dbReference type="NCBI Taxonomy" id="3218"/>
    <lineage>
        <taxon>Eukaryota</taxon>
        <taxon>Viridiplantae</taxon>
        <taxon>Streptophyta</taxon>
        <taxon>Embryophyta</taxon>
        <taxon>Bryophyta</taxon>
        <taxon>Bryophytina</taxon>
        <taxon>Bryopsida</taxon>
        <taxon>Funariidae</taxon>
        <taxon>Funariales</taxon>
        <taxon>Funariaceae</taxon>
        <taxon>Physcomitrium</taxon>
    </lineage>
</organism>
<dbReference type="OMA" id="SCLHEHF"/>
<dbReference type="SUPFAM" id="SSF53067">
    <property type="entry name" value="Actin-like ATPase domain"/>
    <property type="match status" value="2"/>
</dbReference>
<dbReference type="Gene3D" id="3.90.640.10">
    <property type="entry name" value="Actin, Chain A, domain 4"/>
    <property type="match status" value="1"/>
</dbReference>
<dbReference type="InterPro" id="IPR013126">
    <property type="entry name" value="Hsp_70_fam"/>
</dbReference>
<accession>A9SZV1</accession>
<dbReference type="Gramene" id="Pp3c4_7480V3.1">
    <property type="protein sequence ID" value="PAC:32921510.CDS.1"/>
    <property type="gene ID" value="Pp3c4_7480"/>
</dbReference>
<proteinExistence type="predicted"/>
<dbReference type="GeneID" id="112280782"/>
<dbReference type="Gramene" id="Pp3c4_7480V3.2">
    <property type="protein sequence ID" value="PAC:32921511.CDS.1"/>
    <property type="gene ID" value="Pp3c4_7480"/>
</dbReference>
<dbReference type="STRING" id="3218.A9SZV1"/>
<dbReference type="CDD" id="cd10229">
    <property type="entry name" value="ASKHA_NBD_HSP70_HSPA12"/>
    <property type="match status" value="1"/>
</dbReference>
<evidence type="ECO:0000256" key="3">
    <source>
        <dbReference type="SAM" id="MobiDB-lite"/>
    </source>
</evidence>
<dbReference type="HOGENOM" id="CLU_009958_7_1_1"/>
<reference evidence="4 6" key="1">
    <citation type="journal article" date="2008" name="Science">
        <title>The Physcomitrella genome reveals evolutionary insights into the conquest of land by plants.</title>
        <authorList>
            <person name="Rensing S."/>
            <person name="Lang D."/>
            <person name="Zimmer A."/>
            <person name="Terry A."/>
            <person name="Salamov A."/>
            <person name="Shapiro H."/>
            <person name="Nishiyama T."/>
            <person name="Perroud P.-F."/>
            <person name="Lindquist E."/>
            <person name="Kamisugi Y."/>
            <person name="Tanahashi T."/>
            <person name="Sakakibara K."/>
            <person name="Fujita T."/>
            <person name="Oishi K."/>
            <person name="Shin-I T."/>
            <person name="Kuroki Y."/>
            <person name="Toyoda A."/>
            <person name="Suzuki Y."/>
            <person name="Hashimoto A."/>
            <person name="Yamaguchi K."/>
            <person name="Sugano A."/>
            <person name="Kohara Y."/>
            <person name="Fujiyama A."/>
            <person name="Anterola A."/>
            <person name="Aoki S."/>
            <person name="Ashton N."/>
            <person name="Barbazuk W.B."/>
            <person name="Barker E."/>
            <person name="Bennetzen J."/>
            <person name="Bezanilla M."/>
            <person name="Blankenship R."/>
            <person name="Cho S.H."/>
            <person name="Dutcher S."/>
            <person name="Estelle M."/>
            <person name="Fawcett J.A."/>
            <person name="Gundlach H."/>
            <person name="Hanada K."/>
            <person name="Heyl A."/>
            <person name="Hicks K.A."/>
            <person name="Hugh J."/>
            <person name="Lohr M."/>
            <person name="Mayer K."/>
            <person name="Melkozernov A."/>
            <person name="Murata T."/>
            <person name="Nelson D."/>
            <person name="Pils B."/>
            <person name="Prigge M."/>
            <person name="Reiss B."/>
            <person name="Renner T."/>
            <person name="Rombauts S."/>
            <person name="Rushton P."/>
            <person name="Sanderfoot A."/>
            <person name="Schween G."/>
            <person name="Shiu S.-H."/>
            <person name="Stueber K."/>
            <person name="Theodoulou F.L."/>
            <person name="Tu H."/>
            <person name="Van de Peer Y."/>
            <person name="Verrier P.J."/>
            <person name="Waters E."/>
            <person name="Wood A."/>
            <person name="Yang L."/>
            <person name="Cove D."/>
            <person name="Cuming A."/>
            <person name="Hasebe M."/>
            <person name="Lucas S."/>
            <person name="Mishler D.B."/>
            <person name="Reski R."/>
            <person name="Grigoriev I."/>
            <person name="Quatrano R.S."/>
            <person name="Boore J.L."/>
        </authorList>
    </citation>
    <scope>NUCLEOTIDE SEQUENCE [LARGE SCALE GENOMIC DNA]</scope>
    <source>
        <strain evidence="5 6">cv. Gransden 2004</strain>
    </source>
</reference>
<dbReference type="GO" id="GO:0140662">
    <property type="term" value="F:ATP-dependent protein folding chaperone"/>
    <property type="evidence" value="ECO:0007669"/>
    <property type="project" value="InterPro"/>
</dbReference>
<evidence type="ECO:0000313" key="6">
    <source>
        <dbReference type="Proteomes" id="UP000006727"/>
    </source>
</evidence>
<evidence type="ECO:0000256" key="1">
    <source>
        <dbReference type="ARBA" id="ARBA00022741"/>
    </source>
</evidence>
<dbReference type="AlphaFoldDB" id="A9SZV1"/>
<reference evidence="4 6" key="2">
    <citation type="journal article" date="2018" name="Plant J.">
        <title>The Physcomitrella patens chromosome-scale assembly reveals moss genome structure and evolution.</title>
        <authorList>
            <person name="Lang D."/>
            <person name="Ullrich K.K."/>
            <person name="Murat F."/>
            <person name="Fuchs J."/>
            <person name="Jenkins J."/>
            <person name="Haas F.B."/>
            <person name="Piednoel M."/>
            <person name="Gundlach H."/>
            <person name="Van Bel M."/>
            <person name="Meyberg R."/>
            <person name="Vives C."/>
            <person name="Morata J."/>
            <person name="Symeonidi A."/>
            <person name="Hiss M."/>
            <person name="Muchero W."/>
            <person name="Kamisugi Y."/>
            <person name="Saleh O."/>
            <person name="Blanc G."/>
            <person name="Decker E.L."/>
            <person name="van Gessel N."/>
            <person name="Grimwood J."/>
            <person name="Hayes R.D."/>
            <person name="Graham S.W."/>
            <person name="Gunter L.E."/>
            <person name="McDaniel S.F."/>
            <person name="Hoernstein S.N.W."/>
            <person name="Larsson A."/>
            <person name="Li F.W."/>
            <person name="Perroud P.F."/>
            <person name="Phillips J."/>
            <person name="Ranjan P."/>
            <person name="Rokshar D.S."/>
            <person name="Rothfels C.J."/>
            <person name="Schneider L."/>
            <person name="Shu S."/>
            <person name="Stevenson D.W."/>
            <person name="Thummler F."/>
            <person name="Tillich M."/>
            <person name="Villarreal Aguilar J.C."/>
            <person name="Widiez T."/>
            <person name="Wong G.K."/>
            <person name="Wymore A."/>
            <person name="Zhang Y."/>
            <person name="Zimmer A.D."/>
            <person name="Quatrano R.S."/>
            <person name="Mayer K.F.X."/>
            <person name="Goodstein D."/>
            <person name="Casacuberta J.M."/>
            <person name="Vandepoele K."/>
            <person name="Reski R."/>
            <person name="Cuming A.C."/>
            <person name="Tuskan G.A."/>
            <person name="Maumus F."/>
            <person name="Salse J."/>
            <person name="Schmutz J."/>
            <person name="Rensing S.A."/>
        </authorList>
    </citation>
    <scope>NUCLEOTIDE SEQUENCE [LARGE SCALE GENOMIC DNA]</scope>
    <source>
        <strain evidence="5 6">cv. Gransden 2004</strain>
    </source>
</reference>
<protein>
    <submittedName>
        <fullName evidence="4 5">Uncharacterized protein</fullName>
    </submittedName>
</protein>
<dbReference type="OrthoDB" id="546249at2759"/>
<keyword evidence="2" id="KW-0067">ATP-binding</keyword>
<dbReference type="EnsemblPlants" id="Pp3c4_7480V3.1">
    <property type="protein sequence ID" value="PAC:32921510.CDS.1"/>
    <property type="gene ID" value="Pp3c4_7480"/>
</dbReference>
<evidence type="ECO:0000256" key="2">
    <source>
        <dbReference type="ARBA" id="ARBA00022840"/>
    </source>
</evidence>
<evidence type="ECO:0000313" key="4">
    <source>
        <dbReference type="EMBL" id="PNR55007.1"/>
    </source>
</evidence>
<dbReference type="Pfam" id="PF00012">
    <property type="entry name" value="HSP70"/>
    <property type="match status" value="1"/>
</dbReference>
<dbReference type="InterPro" id="IPR043129">
    <property type="entry name" value="ATPase_NBD"/>
</dbReference>
<dbReference type="RefSeq" id="XP_024372381.1">
    <property type="nucleotide sequence ID" value="XM_024516613.2"/>
</dbReference>
<keyword evidence="6" id="KW-1185">Reference proteome</keyword>
<dbReference type="EMBL" id="ABEU02000004">
    <property type="protein sequence ID" value="PNR55007.1"/>
    <property type="molecule type" value="Genomic_DNA"/>
</dbReference>